<dbReference type="Gene3D" id="2.40.50.100">
    <property type="match status" value="1"/>
</dbReference>
<comment type="similarity">
    <text evidence="1 3">Belongs to the GcvH family.</text>
</comment>
<dbReference type="InterPro" id="IPR017453">
    <property type="entry name" value="GCV_H_sub"/>
</dbReference>
<comment type="cofactor">
    <cofactor evidence="3">
        <name>(R)-lipoate</name>
        <dbReference type="ChEBI" id="CHEBI:83088"/>
    </cofactor>
    <text evidence="3">Binds 1 lipoyl cofactor covalently.</text>
</comment>
<evidence type="ECO:0000256" key="3">
    <source>
        <dbReference type="HAMAP-Rule" id="MF_00272"/>
    </source>
</evidence>
<dbReference type="NCBIfam" id="TIGR00527">
    <property type="entry name" value="gcvH"/>
    <property type="match status" value="1"/>
</dbReference>
<dbReference type="GO" id="GO:0009249">
    <property type="term" value="P:protein lipoylation"/>
    <property type="evidence" value="ECO:0007669"/>
    <property type="project" value="TreeGrafter"/>
</dbReference>
<dbReference type="eggNOG" id="COG0509">
    <property type="taxonomic scope" value="Bacteria"/>
</dbReference>
<dbReference type="InterPro" id="IPR002930">
    <property type="entry name" value="GCV_H"/>
</dbReference>
<dbReference type="NCBIfam" id="NF002270">
    <property type="entry name" value="PRK01202.1"/>
    <property type="match status" value="1"/>
</dbReference>
<dbReference type="Proteomes" id="UP000011866">
    <property type="component" value="Chromosome"/>
</dbReference>
<gene>
    <name evidence="3" type="primary">gcvH</name>
    <name evidence="6" type="ORF">TOL_0770</name>
</gene>
<dbReference type="HAMAP" id="MF_00272">
    <property type="entry name" value="GcvH"/>
    <property type="match status" value="1"/>
</dbReference>
<dbReference type="AlphaFoldDB" id="M5DP14"/>
<evidence type="ECO:0000256" key="1">
    <source>
        <dbReference type="ARBA" id="ARBA00009249"/>
    </source>
</evidence>
<dbReference type="GO" id="GO:0005829">
    <property type="term" value="C:cytosol"/>
    <property type="evidence" value="ECO:0007669"/>
    <property type="project" value="TreeGrafter"/>
</dbReference>
<dbReference type="PANTHER" id="PTHR11715">
    <property type="entry name" value="GLYCINE CLEAVAGE SYSTEM H PROTEIN"/>
    <property type="match status" value="1"/>
</dbReference>
<dbReference type="RefSeq" id="WP_015485945.1">
    <property type="nucleotide sequence ID" value="NC_020888.1"/>
</dbReference>
<evidence type="ECO:0000256" key="4">
    <source>
        <dbReference type="PIRSR" id="PIRSR617453-50"/>
    </source>
</evidence>
<sequence length="127" mass="13639">MSNIPADLKYVASHEWIRVESDGTVTVGITDFAQDQLGDVVFVELPDVGTDVEAEQDIAVVESVKAASDIYAPLSGKIIAVNEALADAPETVNEDPYGEAWFFKMELANSDDLNALLDADAYAALCE</sequence>
<feature type="modified residue" description="N6-lipoyllysine" evidence="3 4">
    <location>
        <position position="65"/>
    </location>
</feature>
<dbReference type="EMBL" id="HF680312">
    <property type="protein sequence ID" value="CCU71208.1"/>
    <property type="molecule type" value="Genomic_DNA"/>
</dbReference>
<dbReference type="CDD" id="cd06848">
    <property type="entry name" value="GCS_H"/>
    <property type="match status" value="1"/>
</dbReference>
<evidence type="ECO:0000313" key="7">
    <source>
        <dbReference type="Proteomes" id="UP000011866"/>
    </source>
</evidence>
<dbReference type="PROSITE" id="PS50968">
    <property type="entry name" value="BIOTINYL_LIPOYL"/>
    <property type="match status" value="1"/>
</dbReference>
<dbReference type="InterPro" id="IPR003016">
    <property type="entry name" value="2-oxoA_DH_lipoyl-BS"/>
</dbReference>
<keyword evidence="2 3" id="KW-0450">Lipoyl</keyword>
<evidence type="ECO:0000313" key="6">
    <source>
        <dbReference type="EMBL" id="CCU71208.1"/>
    </source>
</evidence>
<keyword evidence="7" id="KW-1185">Reference proteome</keyword>
<dbReference type="STRING" id="187493.CN03_14245"/>
<evidence type="ECO:0000259" key="5">
    <source>
        <dbReference type="PROSITE" id="PS50968"/>
    </source>
</evidence>
<dbReference type="InterPro" id="IPR000089">
    <property type="entry name" value="Biotin_lipoyl"/>
</dbReference>
<accession>M5DP14</accession>
<feature type="domain" description="Lipoyl-binding" evidence="5">
    <location>
        <begin position="24"/>
        <end position="106"/>
    </location>
</feature>
<dbReference type="GO" id="GO:0019464">
    <property type="term" value="P:glycine decarboxylation via glycine cleavage system"/>
    <property type="evidence" value="ECO:0007669"/>
    <property type="project" value="UniProtKB-UniRule"/>
</dbReference>
<comment type="subunit">
    <text evidence="3">The glycine cleavage system is composed of four proteins: P, T, L and H.</text>
</comment>
<name>M5DP14_9GAMM</name>
<dbReference type="SUPFAM" id="SSF51230">
    <property type="entry name" value="Single hybrid motif"/>
    <property type="match status" value="1"/>
</dbReference>
<evidence type="ECO:0000256" key="2">
    <source>
        <dbReference type="ARBA" id="ARBA00022823"/>
    </source>
</evidence>
<dbReference type="KEGG" id="tol:TOL_0770"/>
<dbReference type="InterPro" id="IPR011053">
    <property type="entry name" value="Single_hybrid_motif"/>
</dbReference>
<dbReference type="Pfam" id="PF01597">
    <property type="entry name" value="GCV_H"/>
    <property type="match status" value="1"/>
</dbReference>
<dbReference type="PATRIC" id="fig|1298593.3.peg.742"/>
<dbReference type="HOGENOM" id="CLU_097408_2_1_6"/>
<dbReference type="PROSITE" id="PS00189">
    <property type="entry name" value="LIPOYL"/>
    <property type="match status" value="1"/>
</dbReference>
<dbReference type="PANTHER" id="PTHR11715:SF3">
    <property type="entry name" value="GLYCINE CLEAVAGE SYSTEM H PROTEIN-RELATED"/>
    <property type="match status" value="1"/>
</dbReference>
<reference evidence="6 7" key="1">
    <citation type="journal article" date="2013" name="Genome Announc.">
        <title>Genome Sequence of Thalassolituus oleivorans MIL-1 (DSM 14913T).</title>
        <authorList>
            <person name="Golyshin P.N."/>
            <person name="Werner J."/>
            <person name="Chernikova T.N."/>
            <person name="Tran H."/>
            <person name="Ferrer M."/>
            <person name="Yakimov M.M."/>
            <person name="Teeling H."/>
            <person name="Golyshina O.V."/>
        </authorList>
    </citation>
    <scope>NUCLEOTIDE SEQUENCE [LARGE SCALE GENOMIC DNA]</scope>
    <source>
        <strain evidence="6 7">MIL-1</strain>
    </source>
</reference>
<comment type="function">
    <text evidence="3">The glycine cleavage system catalyzes the degradation of glycine. The H protein shuttles the methylamine group of glycine from the P protein to the T protein.</text>
</comment>
<dbReference type="GO" id="GO:0005960">
    <property type="term" value="C:glycine cleavage complex"/>
    <property type="evidence" value="ECO:0007669"/>
    <property type="project" value="InterPro"/>
</dbReference>
<organism evidence="6 7">
    <name type="scientific">Thalassolituus oleivorans MIL-1</name>
    <dbReference type="NCBI Taxonomy" id="1298593"/>
    <lineage>
        <taxon>Bacteria</taxon>
        <taxon>Pseudomonadati</taxon>
        <taxon>Pseudomonadota</taxon>
        <taxon>Gammaproteobacteria</taxon>
        <taxon>Oceanospirillales</taxon>
        <taxon>Oceanospirillaceae</taxon>
        <taxon>Thalassolituus</taxon>
    </lineage>
</organism>
<protein>
    <recommendedName>
        <fullName evidence="3">Glycine cleavage system H protein</fullName>
    </recommendedName>
</protein>
<dbReference type="InterPro" id="IPR033753">
    <property type="entry name" value="GCV_H/Fam206"/>
</dbReference>
<proteinExistence type="inferred from homology"/>
<dbReference type="GeneID" id="79175728"/>